<evidence type="ECO:0000313" key="11">
    <source>
        <dbReference type="Proteomes" id="UP000176752"/>
    </source>
</evidence>
<name>A0A1G2DWE3_9BACT</name>
<feature type="transmembrane region" description="Helical" evidence="8">
    <location>
        <begin position="7"/>
        <end position="27"/>
    </location>
</feature>
<comment type="subcellular location">
    <subcellularLocation>
        <location evidence="1">Cell membrane</location>
        <topology evidence="1">Multi-pass membrane protein</topology>
    </subcellularLocation>
</comment>
<evidence type="ECO:0000256" key="2">
    <source>
        <dbReference type="ARBA" id="ARBA00022475"/>
    </source>
</evidence>
<dbReference type="STRING" id="1801660.A2Z78_01880"/>
<evidence type="ECO:0000313" key="10">
    <source>
        <dbReference type="EMBL" id="OGZ17934.1"/>
    </source>
</evidence>
<evidence type="ECO:0000256" key="7">
    <source>
        <dbReference type="ARBA" id="ARBA00023136"/>
    </source>
</evidence>
<evidence type="ECO:0000259" key="9">
    <source>
        <dbReference type="Pfam" id="PF13231"/>
    </source>
</evidence>
<evidence type="ECO:0000256" key="3">
    <source>
        <dbReference type="ARBA" id="ARBA00022676"/>
    </source>
</evidence>
<reference evidence="10 11" key="1">
    <citation type="journal article" date="2016" name="Nat. Commun.">
        <title>Thousands of microbial genomes shed light on interconnected biogeochemical processes in an aquifer system.</title>
        <authorList>
            <person name="Anantharaman K."/>
            <person name="Brown C.T."/>
            <person name="Hug L.A."/>
            <person name="Sharon I."/>
            <person name="Castelle C.J."/>
            <person name="Probst A.J."/>
            <person name="Thomas B.C."/>
            <person name="Singh A."/>
            <person name="Wilkins M.J."/>
            <person name="Karaoz U."/>
            <person name="Brodie E.L."/>
            <person name="Williams K.H."/>
            <person name="Hubbard S.S."/>
            <person name="Banfield J.F."/>
        </authorList>
    </citation>
    <scope>NUCLEOTIDE SEQUENCE [LARGE SCALE GENOMIC DNA]</scope>
</reference>
<feature type="transmembrane region" description="Helical" evidence="8">
    <location>
        <begin position="427"/>
        <end position="448"/>
    </location>
</feature>
<feature type="transmembrane region" description="Helical" evidence="8">
    <location>
        <begin position="239"/>
        <end position="260"/>
    </location>
</feature>
<proteinExistence type="predicted"/>
<keyword evidence="7 8" id="KW-0472">Membrane</keyword>
<accession>A0A1G2DWE3</accession>
<dbReference type="PANTHER" id="PTHR33908:SF11">
    <property type="entry name" value="MEMBRANE PROTEIN"/>
    <property type="match status" value="1"/>
</dbReference>
<feature type="transmembrane region" description="Helical" evidence="8">
    <location>
        <begin position="460"/>
        <end position="482"/>
    </location>
</feature>
<evidence type="ECO:0000256" key="1">
    <source>
        <dbReference type="ARBA" id="ARBA00004651"/>
    </source>
</evidence>
<feature type="transmembrane region" description="Helical" evidence="8">
    <location>
        <begin position="162"/>
        <end position="180"/>
    </location>
</feature>
<dbReference type="InterPro" id="IPR050297">
    <property type="entry name" value="LipidA_mod_glycosyltrf_83"/>
</dbReference>
<dbReference type="PANTHER" id="PTHR33908">
    <property type="entry name" value="MANNOSYLTRANSFERASE YKCB-RELATED"/>
    <property type="match status" value="1"/>
</dbReference>
<keyword evidence="4" id="KW-0808">Transferase</keyword>
<feature type="transmembrane region" description="Helical" evidence="8">
    <location>
        <begin position="137"/>
        <end position="156"/>
    </location>
</feature>
<gene>
    <name evidence="10" type="ORF">A2Z78_01880</name>
</gene>
<keyword evidence="3" id="KW-0328">Glycosyltransferase</keyword>
<evidence type="ECO:0000256" key="5">
    <source>
        <dbReference type="ARBA" id="ARBA00022692"/>
    </source>
</evidence>
<evidence type="ECO:0000256" key="6">
    <source>
        <dbReference type="ARBA" id="ARBA00022989"/>
    </source>
</evidence>
<feature type="transmembrane region" description="Helical" evidence="8">
    <location>
        <begin position="187"/>
        <end position="204"/>
    </location>
</feature>
<feature type="transmembrane region" description="Helical" evidence="8">
    <location>
        <begin position="110"/>
        <end position="130"/>
    </location>
</feature>
<feature type="transmembrane region" description="Helical" evidence="8">
    <location>
        <begin position="210"/>
        <end position="227"/>
    </location>
</feature>
<dbReference type="GO" id="GO:0016763">
    <property type="term" value="F:pentosyltransferase activity"/>
    <property type="evidence" value="ECO:0007669"/>
    <property type="project" value="TreeGrafter"/>
</dbReference>
<dbReference type="InterPro" id="IPR038731">
    <property type="entry name" value="RgtA/B/C-like"/>
</dbReference>
<feature type="domain" description="Glycosyltransferase RgtA/B/C/D-like" evidence="9">
    <location>
        <begin position="114"/>
        <end position="251"/>
    </location>
</feature>
<keyword evidence="5 8" id="KW-0812">Transmembrane</keyword>
<evidence type="ECO:0000256" key="8">
    <source>
        <dbReference type="SAM" id="Phobius"/>
    </source>
</evidence>
<dbReference type="Pfam" id="PF13231">
    <property type="entry name" value="PMT_2"/>
    <property type="match status" value="1"/>
</dbReference>
<dbReference type="AlphaFoldDB" id="A0A1G2DWE3"/>
<feature type="transmembrane region" description="Helical" evidence="8">
    <location>
        <begin position="361"/>
        <end position="378"/>
    </location>
</feature>
<comment type="caution">
    <text evidence="10">The sequence shown here is derived from an EMBL/GenBank/DDBJ whole genome shotgun (WGS) entry which is preliminary data.</text>
</comment>
<protein>
    <recommendedName>
        <fullName evidence="9">Glycosyltransferase RgtA/B/C/D-like domain-containing protein</fullName>
    </recommendedName>
</protein>
<feature type="transmembrane region" description="Helical" evidence="8">
    <location>
        <begin position="399"/>
        <end position="415"/>
    </location>
</feature>
<dbReference type="GO" id="GO:0009103">
    <property type="term" value="P:lipopolysaccharide biosynthetic process"/>
    <property type="evidence" value="ECO:0007669"/>
    <property type="project" value="UniProtKB-ARBA"/>
</dbReference>
<evidence type="ECO:0000256" key="4">
    <source>
        <dbReference type="ARBA" id="ARBA00022679"/>
    </source>
</evidence>
<keyword evidence="2" id="KW-1003">Cell membrane</keyword>
<organism evidence="10 11">
    <name type="scientific">Candidatus Nealsonbacteria bacterium RBG_13_36_15</name>
    <dbReference type="NCBI Taxonomy" id="1801660"/>
    <lineage>
        <taxon>Bacteria</taxon>
        <taxon>Candidatus Nealsoniibacteriota</taxon>
    </lineage>
</organism>
<sequence>MDLSNRFTNLIAVTLLAVMFWMAVFSIKDDSLTMDELAHLPAGYSYLSQQDMRLNPEHPPLMKDLAGFPLLFVKGIKFPSDIESWKEDINGQWVLGNIFLFQSGNPADQMIFWGRIPMILLMIFLGFFIFKWARELFGNKVALLSLLFYSFSPTFLAHGRLVTTDVAAATGVILAVYYFLKFLKTPAYKNIIIAGLALAIAQLLKFSLILLFPFFVIIFIFWIIFKVEKGKIRKINQFFSYGLKTFLVFIFAFLFIWPVYQFHVLNLPTEKIEEYSQELLRSHPLNKILTKVPIVKINNSSEIINRMAENPILKPWSYYALGVFMITERAAGGHTTYFMEEVSAAGWIQYFPVVYIIKEPLAFHILTLIVLLFFAYSISMKRPFWRNPLFRLNNWARDHFVELAFLVWILMYWATSLTSNLNIGVRHLLPTFPFVYILVAGGIIALLKTEANILLKGAKYLILFLLILWQAISVFAISPHFLSYFNEIVGGPRNGYIYTVNSNLDWGQDLKRLKKWVDQQEIDEIYVDYFGGADTKYYLGNKLKPWQGSWDPKKLPKGSYLAVSVTFLQGGKGEPVHGFNQPYGYYLWLDKYKPIKRIGYSIYVYQIN</sequence>
<dbReference type="GO" id="GO:0005886">
    <property type="term" value="C:plasma membrane"/>
    <property type="evidence" value="ECO:0007669"/>
    <property type="project" value="UniProtKB-SubCell"/>
</dbReference>
<dbReference type="Proteomes" id="UP000176752">
    <property type="component" value="Unassembled WGS sequence"/>
</dbReference>
<dbReference type="EMBL" id="MHLV01000009">
    <property type="protein sequence ID" value="OGZ17934.1"/>
    <property type="molecule type" value="Genomic_DNA"/>
</dbReference>
<keyword evidence="6 8" id="KW-1133">Transmembrane helix</keyword>